<dbReference type="GO" id="GO:0005524">
    <property type="term" value="F:ATP binding"/>
    <property type="evidence" value="ECO:0007669"/>
    <property type="project" value="UniProtKB-KW"/>
</dbReference>
<keyword evidence="2" id="KW-0067">ATP-binding</keyword>
<dbReference type="GO" id="GO:0051301">
    <property type="term" value="P:cell division"/>
    <property type="evidence" value="ECO:0007669"/>
    <property type="project" value="UniProtKB-KW"/>
</dbReference>
<dbReference type="PANTHER" id="PTHR23077">
    <property type="entry name" value="AAA-FAMILY ATPASE"/>
    <property type="match status" value="1"/>
</dbReference>
<evidence type="ECO:0000256" key="2">
    <source>
        <dbReference type="ARBA" id="ARBA00022840"/>
    </source>
</evidence>
<keyword evidence="1" id="KW-0547">Nucleotide-binding</keyword>
<dbReference type="EMBL" id="PJQY01001044">
    <property type="protein sequence ID" value="PQQ05797.1"/>
    <property type="molecule type" value="Genomic_DNA"/>
</dbReference>
<dbReference type="InterPro" id="IPR003959">
    <property type="entry name" value="ATPase_AAA_core"/>
</dbReference>
<comment type="caution">
    <text evidence="4">The sequence shown here is derived from an EMBL/GenBank/DDBJ whole genome shotgun (WGS) entry which is preliminary data.</text>
</comment>
<keyword evidence="4" id="KW-0132">Cell division</keyword>
<dbReference type="OrthoDB" id="429235at2759"/>
<sequence length="130" mass="14502">MDGALQLQSPRHFTWRWSCSKVSPNTSNTKDKRQWRAKEAMAGNAKALRELIIYPLFHSREAQKIGLKWRRGLLLYGPPGTGKTKIVIEVAGECSAHLTIVSSVPKPYDLQMAFAKALSHALPRKPPPVA</sequence>
<dbReference type="STRING" id="2094558.A0A314YHI6"/>
<evidence type="ECO:0000313" key="4">
    <source>
        <dbReference type="EMBL" id="PQQ05797.1"/>
    </source>
</evidence>
<dbReference type="Gene3D" id="3.40.50.300">
    <property type="entry name" value="P-loop containing nucleotide triphosphate hydrolases"/>
    <property type="match status" value="1"/>
</dbReference>
<reference evidence="4 5" key="1">
    <citation type="submission" date="2018-02" db="EMBL/GenBank/DDBJ databases">
        <title>Draft genome of wild Prunus yedoensis var. nudiflora.</title>
        <authorList>
            <person name="Baek S."/>
            <person name="Kim J.-H."/>
            <person name="Choi K."/>
            <person name="Kim G.-B."/>
            <person name="Cho A."/>
            <person name="Jang H."/>
            <person name="Shin C.-H."/>
            <person name="Yu H.-J."/>
            <person name="Mun J.-H."/>
        </authorList>
    </citation>
    <scope>NUCLEOTIDE SEQUENCE [LARGE SCALE GENOMIC DNA]</scope>
    <source>
        <strain evidence="5">cv. Jeju island</strain>
        <tissue evidence="4">Leaf</tissue>
    </source>
</reference>
<keyword evidence="5" id="KW-1185">Reference proteome</keyword>
<keyword evidence="4" id="KW-0131">Cell cycle</keyword>
<dbReference type="PANTHER" id="PTHR23077:SF171">
    <property type="entry name" value="NUCLEAR VALOSIN-CONTAINING PROTEIN-LIKE"/>
    <property type="match status" value="1"/>
</dbReference>
<dbReference type="AlphaFoldDB" id="A0A314YHI6"/>
<protein>
    <submittedName>
        <fullName evidence="4">Cell division control protein 48 homolog B-like</fullName>
    </submittedName>
</protein>
<dbReference type="GO" id="GO:0016887">
    <property type="term" value="F:ATP hydrolysis activity"/>
    <property type="evidence" value="ECO:0007669"/>
    <property type="project" value="InterPro"/>
</dbReference>
<evidence type="ECO:0000259" key="3">
    <source>
        <dbReference type="Pfam" id="PF00004"/>
    </source>
</evidence>
<organism evidence="4 5">
    <name type="scientific">Prunus yedoensis var. nudiflora</name>
    <dbReference type="NCBI Taxonomy" id="2094558"/>
    <lineage>
        <taxon>Eukaryota</taxon>
        <taxon>Viridiplantae</taxon>
        <taxon>Streptophyta</taxon>
        <taxon>Embryophyta</taxon>
        <taxon>Tracheophyta</taxon>
        <taxon>Spermatophyta</taxon>
        <taxon>Magnoliopsida</taxon>
        <taxon>eudicotyledons</taxon>
        <taxon>Gunneridae</taxon>
        <taxon>Pentapetalae</taxon>
        <taxon>rosids</taxon>
        <taxon>fabids</taxon>
        <taxon>Rosales</taxon>
        <taxon>Rosaceae</taxon>
        <taxon>Amygdaloideae</taxon>
        <taxon>Amygdaleae</taxon>
        <taxon>Prunus</taxon>
    </lineage>
</organism>
<evidence type="ECO:0000256" key="1">
    <source>
        <dbReference type="ARBA" id="ARBA00022741"/>
    </source>
</evidence>
<dbReference type="Proteomes" id="UP000250321">
    <property type="component" value="Unassembled WGS sequence"/>
</dbReference>
<gene>
    <name evidence="4" type="ORF">Pyn_39691</name>
</gene>
<dbReference type="Pfam" id="PF00004">
    <property type="entry name" value="AAA"/>
    <property type="match status" value="1"/>
</dbReference>
<name>A0A314YHI6_PRUYE</name>
<feature type="domain" description="ATPase AAA-type core" evidence="3">
    <location>
        <begin position="73"/>
        <end position="102"/>
    </location>
</feature>
<dbReference type="InterPro" id="IPR050168">
    <property type="entry name" value="AAA_ATPase_domain"/>
</dbReference>
<accession>A0A314YHI6</accession>
<dbReference type="InterPro" id="IPR027417">
    <property type="entry name" value="P-loop_NTPase"/>
</dbReference>
<dbReference type="SUPFAM" id="SSF52540">
    <property type="entry name" value="P-loop containing nucleoside triphosphate hydrolases"/>
    <property type="match status" value="1"/>
</dbReference>
<evidence type="ECO:0000313" key="5">
    <source>
        <dbReference type="Proteomes" id="UP000250321"/>
    </source>
</evidence>
<proteinExistence type="predicted"/>